<evidence type="ECO:0008006" key="4">
    <source>
        <dbReference type="Google" id="ProtNLM"/>
    </source>
</evidence>
<evidence type="ECO:0000313" key="2">
    <source>
        <dbReference type="EMBL" id="GBL66541.1"/>
    </source>
</evidence>
<protein>
    <recommendedName>
        <fullName evidence="4">DUF4371 domain-containing protein</fullName>
    </recommendedName>
</protein>
<dbReference type="EMBL" id="BGPR01228588">
    <property type="protein sequence ID" value="GBL66541.1"/>
    <property type="molecule type" value="Genomic_DNA"/>
</dbReference>
<dbReference type="Proteomes" id="UP000499080">
    <property type="component" value="Unassembled WGS sequence"/>
</dbReference>
<proteinExistence type="predicted"/>
<evidence type="ECO:0000256" key="1">
    <source>
        <dbReference type="SAM" id="MobiDB-lite"/>
    </source>
</evidence>
<reference evidence="2 3" key="1">
    <citation type="journal article" date="2019" name="Sci. Rep.">
        <title>Orb-weaving spider Araneus ventricosus genome elucidates the spidroin gene catalogue.</title>
        <authorList>
            <person name="Kono N."/>
            <person name="Nakamura H."/>
            <person name="Ohtoshi R."/>
            <person name="Moran D.A.P."/>
            <person name="Shinohara A."/>
            <person name="Yoshida Y."/>
            <person name="Fujiwara M."/>
            <person name="Mori M."/>
            <person name="Tomita M."/>
            <person name="Arakawa K."/>
        </authorList>
    </citation>
    <scope>NUCLEOTIDE SEQUENCE [LARGE SCALE GENOMIC DNA]</scope>
</reference>
<evidence type="ECO:0000313" key="3">
    <source>
        <dbReference type="Proteomes" id="UP000499080"/>
    </source>
</evidence>
<dbReference type="AlphaFoldDB" id="A0A4Y1ZTH6"/>
<keyword evidence="3" id="KW-1185">Reference proteome</keyword>
<feature type="region of interest" description="Disordered" evidence="1">
    <location>
        <begin position="73"/>
        <end position="94"/>
    </location>
</feature>
<sequence>MNDRATWIKNRVKVLKEVSKWAYYSIILDCTADLSYVEPITFVIRCITGEEPCTKEHFWGSISIEHSTGDALTDTFSRTGRDENSTEKYALPKL</sequence>
<comment type="caution">
    <text evidence="2">The sequence shown here is derived from an EMBL/GenBank/DDBJ whole genome shotgun (WGS) entry which is preliminary data.</text>
</comment>
<gene>
    <name evidence="2" type="ORF">AVEN_170620_1</name>
</gene>
<organism evidence="2 3">
    <name type="scientific">Araneus ventricosus</name>
    <name type="common">Orbweaver spider</name>
    <name type="synonym">Epeira ventricosa</name>
    <dbReference type="NCBI Taxonomy" id="182803"/>
    <lineage>
        <taxon>Eukaryota</taxon>
        <taxon>Metazoa</taxon>
        <taxon>Ecdysozoa</taxon>
        <taxon>Arthropoda</taxon>
        <taxon>Chelicerata</taxon>
        <taxon>Arachnida</taxon>
        <taxon>Araneae</taxon>
        <taxon>Araneomorphae</taxon>
        <taxon>Entelegynae</taxon>
        <taxon>Araneoidea</taxon>
        <taxon>Araneidae</taxon>
        <taxon>Araneus</taxon>
    </lineage>
</organism>
<name>A0A4Y1ZTH6_ARAVE</name>
<accession>A0A4Y1ZTH6</accession>